<evidence type="ECO:0000256" key="1">
    <source>
        <dbReference type="ARBA" id="ARBA00001974"/>
    </source>
</evidence>
<comment type="caution">
    <text evidence="5">The sequence shown here is derived from an EMBL/GenBank/DDBJ whole genome shotgun (WGS) entry which is preliminary data.</text>
</comment>
<dbReference type="PANTHER" id="PTHR42923">
    <property type="entry name" value="PROTOPORPHYRINOGEN OXIDASE"/>
    <property type="match status" value="1"/>
</dbReference>
<organism evidence="5 6">
    <name type="scientific">Breoghania corrubedonensis</name>
    <dbReference type="NCBI Taxonomy" id="665038"/>
    <lineage>
        <taxon>Bacteria</taxon>
        <taxon>Pseudomonadati</taxon>
        <taxon>Pseudomonadota</taxon>
        <taxon>Alphaproteobacteria</taxon>
        <taxon>Hyphomicrobiales</taxon>
        <taxon>Stappiaceae</taxon>
        <taxon>Breoghania</taxon>
    </lineage>
</organism>
<feature type="binding site" evidence="3">
    <location>
        <position position="14"/>
    </location>
    <ligand>
        <name>FAD</name>
        <dbReference type="ChEBI" id="CHEBI:57692"/>
    </ligand>
</feature>
<accession>A0A2T5US42</accession>
<dbReference type="Proteomes" id="UP000244081">
    <property type="component" value="Unassembled WGS sequence"/>
</dbReference>
<sequence>MSTQKIAVIGSGISGLSAAWLLSKRHQVTLYEAGSHLGGHANTVDVDTLDGRIAVDTGFIVYNERNYPNLVALFRHLGVASCETQMSFALSLQDGAYEYAGAGLGGFFGQRRNLARASHWRLLRDISRFFETAQKKVAACPPDMTLGAFLTREDYSQTFVDDHIVPMGAAIWSTSMTEMLDFPARSFVDFYANHGMLQFKDRPNWRTVTGGSRNYVHRLVQDGDFEICHDNAIKRVVRHPGYVHIVDAQGAIRPFDHVVMATHADQALAMIEAPTPREERLLGSFSYQANRAVLHRDPRWMPRRKRLWSSWNYLKRDEGAESELCVTYWMNRLQGLPSHTNLFVTLNPYDEIHPKATEREFLYEHPVFDRSAMAAQKDLWALQGERRTWFCGSYFGYGFHEDGIQSGLAVAEELGGVRRPWQVADASARIAALRPVAIEAAE</sequence>
<evidence type="ECO:0000259" key="4">
    <source>
        <dbReference type="Pfam" id="PF01593"/>
    </source>
</evidence>
<dbReference type="Gene3D" id="3.30.70.1990">
    <property type="match status" value="1"/>
</dbReference>
<proteinExistence type="predicted"/>
<dbReference type="GO" id="GO:0016491">
    <property type="term" value="F:oxidoreductase activity"/>
    <property type="evidence" value="ECO:0007669"/>
    <property type="project" value="UniProtKB-KW"/>
</dbReference>
<dbReference type="PANTHER" id="PTHR42923:SF17">
    <property type="entry name" value="AMINE OXIDASE DOMAIN-CONTAINING PROTEIN"/>
    <property type="match status" value="1"/>
</dbReference>
<dbReference type="Gene3D" id="3.50.50.60">
    <property type="entry name" value="FAD/NAD(P)-binding domain"/>
    <property type="match status" value="1"/>
</dbReference>
<keyword evidence="2" id="KW-0560">Oxidoreductase</keyword>
<comment type="cofactor">
    <cofactor evidence="1">
        <name>FAD</name>
        <dbReference type="ChEBI" id="CHEBI:57692"/>
    </cofactor>
</comment>
<name>A0A2T5US42_9HYPH</name>
<evidence type="ECO:0000256" key="3">
    <source>
        <dbReference type="PIRSR" id="PIRSR601613-1"/>
    </source>
</evidence>
<dbReference type="AlphaFoldDB" id="A0A2T5US42"/>
<dbReference type="InterPro" id="IPR036188">
    <property type="entry name" value="FAD/NAD-bd_sf"/>
</dbReference>
<dbReference type="SUPFAM" id="SSF51905">
    <property type="entry name" value="FAD/NAD(P)-binding domain"/>
    <property type="match status" value="1"/>
</dbReference>
<dbReference type="InterPro" id="IPR001613">
    <property type="entry name" value="Flavin_amine_oxidase"/>
</dbReference>
<dbReference type="RefSeq" id="WP_107991953.1">
    <property type="nucleotide sequence ID" value="NZ_QAYG01000014.1"/>
</dbReference>
<dbReference type="InterPro" id="IPR002937">
    <property type="entry name" value="Amino_oxidase"/>
</dbReference>
<evidence type="ECO:0000313" key="6">
    <source>
        <dbReference type="Proteomes" id="UP000244081"/>
    </source>
</evidence>
<dbReference type="InterPro" id="IPR050464">
    <property type="entry name" value="Zeta_carotene_desat/Oxidored"/>
</dbReference>
<dbReference type="Pfam" id="PF01593">
    <property type="entry name" value="Amino_oxidase"/>
    <property type="match status" value="1"/>
</dbReference>
<feature type="binding site" evidence="3">
    <location>
        <begin position="32"/>
        <end position="33"/>
    </location>
    <ligand>
        <name>FAD</name>
        <dbReference type="ChEBI" id="CHEBI:57692"/>
    </ligand>
</feature>
<feature type="domain" description="Amine oxidase" evidence="4">
    <location>
        <begin position="13"/>
        <end position="301"/>
    </location>
</feature>
<dbReference type="PRINTS" id="PR00757">
    <property type="entry name" value="AMINEOXDASEF"/>
</dbReference>
<dbReference type="Gene3D" id="1.10.405.20">
    <property type="match status" value="1"/>
</dbReference>
<evidence type="ECO:0000256" key="2">
    <source>
        <dbReference type="ARBA" id="ARBA00023002"/>
    </source>
</evidence>
<dbReference type="EMBL" id="QAYG01000014">
    <property type="protein sequence ID" value="PTW54329.1"/>
    <property type="molecule type" value="Genomic_DNA"/>
</dbReference>
<keyword evidence="6" id="KW-1185">Reference proteome</keyword>
<evidence type="ECO:0000313" key="5">
    <source>
        <dbReference type="EMBL" id="PTW54329.1"/>
    </source>
</evidence>
<reference evidence="5 6" key="1">
    <citation type="submission" date="2018-04" db="EMBL/GenBank/DDBJ databases">
        <title>Genomic Encyclopedia of Archaeal and Bacterial Type Strains, Phase II (KMG-II): from individual species to whole genera.</title>
        <authorList>
            <person name="Goeker M."/>
        </authorList>
    </citation>
    <scope>NUCLEOTIDE SEQUENCE [LARGE SCALE GENOMIC DNA]</scope>
    <source>
        <strain evidence="5 6">DSM 23382</strain>
    </source>
</reference>
<protein>
    <submittedName>
        <fullName evidence="5">Putative NAD/FAD-binding protein</fullName>
    </submittedName>
</protein>
<dbReference type="OrthoDB" id="20837at2"/>
<gene>
    <name evidence="5" type="ORF">C8N35_11410</name>
</gene>